<protein>
    <recommendedName>
        <fullName evidence="5">LamG domain-containing protein</fullName>
    </recommendedName>
</protein>
<dbReference type="InterPro" id="IPR013320">
    <property type="entry name" value="ConA-like_dom_sf"/>
</dbReference>
<evidence type="ECO:0000256" key="1">
    <source>
        <dbReference type="SAM" id="MobiDB-lite"/>
    </source>
</evidence>
<dbReference type="EMBL" id="QZEZ01000001">
    <property type="protein sequence ID" value="RJK97897.1"/>
    <property type="molecule type" value="Genomic_DNA"/>
</dbReference>
<reference evidence="3 4" key="1">
    <citation type="submission" date="2018-09" db="EMBL/GenBank/DDBJ databases">
        <title>YIM 75000 draft genome.</title>
        <authorList>
            <person name="Tang S."/>
            <person name="Feng Y."/>
        </authorList>
    </citation>
    <scope>NUCLEOTIDE SEQUENCE [LARGE SCALE GENOMIC DNA]</scope>
    <source>
        <strain evidence="3 4">YIM 75000</strain>
    </source>
</reference>
<keyword evidence="4" id="KW-1185">Reference proteome</keyword>
<dbReference type="Proteomes" id="UP000265614">
    <property type="component" value="Unassembled WGS sequence"/>
</dbReference>
<organism evidence="3 4">
    <name type="scientific">Vallicoccus soli</name>
    <dbReference type="NCBI Taxonomy" id="2339232"/>
    <lineage>
        <taxon>Bacteria</taxon>
        <taxon>Bacillati</taxon>
        <taxon>Actinomycetota</taxon>
        <taxon>Actinomycetes</taxon>
        <taxon>Motilibacterales</taxon>
        <taxon>Vallicoccaceae</taxon>
        <taxon>Vallicoccus</taxon>
    </lineage>
</organism>
<keyword evidence="2" id="KW-0472">Membrane</keyword>
<proteinExistence type="predicted"/>
<evidence type="ECO:0008006" key="5">
    <source>
        <dbReference type="Google" id="ProtNLM"/>
    </source>
</evidence>
<dbReference type="Pfam" id="PF13385">
    <property type="entry name" value="Laminin_G_3"/>
    <property type="match status" value="1"/>
</dbReference>
<comment type="caution">
    <text evidence="3">The sequence shown here is derived from an EMBL/GenBank/DDBJ whole genome shotgun (WGS) entry which is preliminary data.</text>
</comment>
<feature type="transmembrane region" description="Helical" evidence="2">
    <location>
        <begin position="28"/>
        <end position="45"/>
    </location>
</feature>
<sequence>MQQAVRSGHGAGGAGPDVRARRRAGAPALALAGVLGLLGLLGLAGCGQDPGPAGAPAPPSTLGPLLTPGADAGTGRSGGAERVLELTFDDGAAGDRLGEGALVPDASGSGHDARVRLAGPTGGLALVEGAPGRGLALQLPAPCDSTVEGDCPKGVVEVEDAAGLAPGTGDLRWGASLALPAGRTSKGSNVLQQGFSVGGGGQWKLQVDGLAGHPSCTLVGRGDSTIHQVRADVDVADGGWHRVECVRAGASLSIVVDGEERGRAPVPDGLPVDPEGPVRIAGKNLKAGNDQYFGAVDDVVVEAPAG</sequence>
<dbReference type="RefSeq" id="WP_119948823.1">
    <property type="nucleotide sequence ID" value="NZ_QZEZ01000001.1"/>
</dbReference>
<evidence type="ECO:0000313" key="3">
    <source>
        <dbReference type="EMBL" id="RJK97897.1"/>
    </source>
</evidence>
<evidence type="ECO:0000256" key="2">
    <source>
        <dbReference type="SAM" id="Phobius"/>
    </source>
</evidence>
<name>A0A3A3Z7K0_9ACTN</name>
<dbReference type="SUPFAM" id="SSF49899">
    <property type="entry name" value="Concanavalin A-like lectins/glucanases"/>
    <property type="match status" value="1"/>
</dbReference>
<dbReference type="OrthoDB" id="5506986at2"/>
<accession>A0A3A3Z7K0</accession>
<dbReference type="AlphaFoldDB" id="A0A3A3Z7K0"/>
<gene>
    <name evidence="3" type="ORF">D5H78_02715</name>
</gene>
<feature type="region of interest" description="Disordered" evidence="1">
    <location>
        <begin position="51"/>
        <end position="78"/>
    </location>
</feature>
<keyword evidence="2" id="KW-1133">Transmembrane helix</keyword>
<keyword evidence="2" id="KW-0812">Transmembrane</keyword>
<evidence type="ECO:0000313" key="4">
    <source>
        <dbReference type="Proteomes" id="UP000265614"/>
    </source>
</evidence>
<dbReference type="Gene3D" id="2.60.120.200">
    <property type="match status" value="1"/>
</dbReference>